<evidence type="ECO:0000313" key="3">
    <source>
        <dbReference type="Proteomes" id="UP001075354"/>
    </source>
</evidence>
<comment type="caution">
    <text evidence="2">The sequence shown here is derived from an EMBL/GenBank/DDBJ whole genome shotgun (WGS) entry which is preliminary data.</text>
</comment>
<evidence type="ECO:0000256" key="1">
    <source>
        <dbReference type="SAM" id="MobiDB-lite"/>
    </source>
</evidence>
<proteinExistence type="predicted"/>
<name>A0AAV7XYI6_9NEOP</name>
<organism evidence="2 3">
    <name type="scientific">Megalurothrips usitatus</name>
    <name type="common">bean blossom thrips</name>
    <dbReference type="NCBI Taxonomy" id="439358"/>
    <lineage>
        <taxon>Eukaryota</taxon>
        <taxon>Metazoa</taxon>
        <taxon>Ecdysozoa</taxon>
        <taxon>Arthropoda</taxon>
        <taxon>Hexapoda</taxon>
        <taxon>Insecta</taxon>
        <taxon>Pterygota</taxon>
        <taxon>Neoptera</taxon>
        <taxon>Paraneoptera</taxon>
        <taxon>Thysanoptera</taxon>
        <taxon>Terebrantia</taxon>
        <taxon>Thripoidea</taxon>
        <taxon>Thripidae</taxon>
        <taxon>Megalurothrips</taxon>
    </lineage>
</organism>
<protein>
    <recommendedName>
        <fullName evidence="4">BEN domain-containing protein</fullName>
    </recommendedName>
</protein>
<gene>
    <name evidence="2" type="ORF">ONE63_005120</name>
</gene>
<accession>A0AAV7XYI6</accession>
<sequence length="509" mass="56331">MGGTYYLMFTEEDNSYIIVEDAELVGEAEDVCQHSKISYLYRNRLWMGEVIEKSGKCRRLDRFVGSVAFMSDRETLETLMKQLGMKLKRAQAPSKTVSNVVPSDLLGKRKSNPVVKYGEPSTSTSYQLVKKAKRLSQEERHQLDETKKRAERAKKKTDLEILDCLVSPSRNEVMFGESDSDDSDLNDNINSNKKTVAAERQQLVKGIKQLQGQSAAPPGKPKGHSALLEKPEGPSAALVPEKPKGPSAAPVPETPKGPSAAPVPEKPKGPSAAALPEKPTSMNLVEELQKKIALLQAELKAKETFHEEKNEQDQGDVSWDNDNSDLNGNELDDLNQSHDASKDIQNNSEPKGTSNPKEGSAVDKDDDTEYNLEDDDELLTHQLRGKGPKMVALSSRTWCRKSAVKDAHRGTNNIKQAVRRLITGVFIPSQLKNVTVSGYKYRPGSKSDPDRPACEPLHRAALKDVFGYAQALGREKGWKPIKAETLRTVVSHRLVEIKAAVREGKLKDD</sequence>
<evidence type="ECO:0008006" key="4">
    <source>
        <dbReference type="Google" id="ProtNLM"/>
    </source>
</evidence>
<feature type="compositionally biased region" description="Basic and acidic residues" evidence="1">
    <location>
        <begin position="135"/>
        <end position="148"/>
    </location>
</feature>
<evidence type="ECO:0000313" key="2">
    <source>
        <dbReference type="EMBL" id="KAJ1530193.1"/>
    </source>
</evidence>
<keyword evidence="3" id="KW-1185">Reference proteome</keyword>
<dbReference type="EMBL" id="JAPTSV010000002">
    <property type="protein sequence ID" value="KAJ1530193.1"/>
    <property type="molecule type" value="Genomic_DNA"/>
</dbReference>
<feature type="compositionally biased region" description="Polar residues" evidence="1">
    <location>
        <begin position="343"/>
        <end position="357"/>
    </location>
</feature>
<reference evidence="2" key="1">
    <citation type="submission" date="2022-12" db="EMBL/GenBank/DDBJ databases">
        <title>Chromosome-level genome assembly of the bean flower thrips Megalurothrips usitatus.</title>
        <authorList>
            <person name="Ma L."/>
            <person name="Liu Q."/>
            <person name="Li H."/>
            <person name="Cai W."/>
        </authorList>
    </citation>
    <scope>NUCLEOTIDE SEQUENCE</scope>
    <source>
        <strain evidence="2">Cailab_2022a</strain>
    </source>
</reference>
<feature type="region of interest" description="Disordered" evidence="1">
    <location>
        <begin position="208"/>
        <end position="282"/>
    </location>
</feature>
<dbReference type="Proteomes" id="UP001075354">
    <property type="component" value="Chromosome 2"/>
</dbReference>
<feature type="region of interest" description="Disordered" evidence="1">
    <location>
        <begin position="304"/>
        <end position="368"/>
    </location>
</feature>
<feature type="region of interest" description="Disordered" evidence="1">
    <location>
        <begin position="133"/>
        <end position="153"/>
    </location>
</feature>
<dbReference type="AlphaFoldDB" id="A0AAV7XYI6"/>